<comment type="caution">
    <text evidence="7">The sequence shown here is derived from an EMBL/GenBank/DDBJ whole genome shotgun (WGS) entry which is preliminary data.</text>
</comment>
<keyword evidence="3" id="KW-0285">Flavoprotein</keyword>
<gene>
    <name evidence="7" type="ORF">G7Y89_g6449</name>
</gene>
<dbReference type="Gene3D" id="3.50.50.60">
    <property type="entry name" value="FAD/NAD(P)-binding domain"/>
    <property type="match status" value="1"/>
</dbReference>
<sequence>MNSSYLIIGGGIFGVSTAYHLAQAYPEASIVLVDRSEEFPSPLAASHDFNKIVRADYGNSFYCQLALEARQAWTSDPLYSTFYHQSGLLNIDGTGLGKRIIRNYEDSKVHSKATIIGSDEMKFRYNGIFADANYRGVDEIFINPLSGWAEATLAVKAVVEKCRNSGVKFIQGDVTNLIFDDHDRCTGIKTTDGRTFSADKVILSTGAGTARLLAESSPEREDLQAGDRITAAAVVTGVVKLTSEQMERFKTSPAFIHSIDSILPPTPDGLLKFCVDVSFKNTSYHQKSGQMISAPPDSLDQDQHKIPNSLKNECHRVLVLTLARDGITPNQDFIISSHPCSRNLYIATGGSFHGWKFLPIIGKYVVQMLDGQLEPELQKRWAWNREQTGSAHERLLPQRELRDLL</sequence>
<keyword evidence="4" id="KW-0274">FAD</keyword>
<dbReference type="GO" id="GO:0008115">
    <property type="term" value="F:sarcosine oxidase activity"/>
    <property type="evidence" value="ECO:0007669"/>
    <property type="project" value="TreeGrafter"/>
</dbReference>
<accession>A0A8H4RKH4</accession>
<dbReference type="OrthoDB" id="2219495at2759"/>
<evidence type="ECO:0000313" key="8">
    <source>
        <dbReference type="Proteomes" id="UP000566819"/>
    </source>
</evidence>
<dbReference type="GO" id="GO:0050660">
    <property type="term" value="F:flavin adenine dinucleotide binding"/>
    <property type="evidence" value="ECO:0007669"/>
    <property type="project" value="InterPro"/>
</dbReference>
<comment type="similarity">
    <text evidence="2">Belongs to the MSOX/MTOX family.</text>
</comment>
<dbReference type="Proteomes" id="UP000566819">
    <property type="component" value="Unassembled WGS sequence"/>
</dbReference>
<proteinExistence type="inferred from homology"/>
<evidence type="ECO:0000256" key="4">
    <source>
        <dbReference type="ARBA" id="ARBA00022827"/>
    </source>
</evidence>
<dbReference type="InterPro" id="IPR006076">
    <property type="entry name" value="FAD-dep_OxRdtase"/>
</dbReference>
<evidence type="ECO:0000256" key="5">
    <source>
        <dbReference type="ARBA" id="ARBA00023002"/>
    </source>
</evidence>
<dbReference type="AlphaFoldDB" id="A0A8H4RKH4"/>
<keyword evidence="5" id="KW-0560">Oxidoreductase</keyword>
<protein>
    <recommendedName>
        <fullName evidence="6">FAD dependent oxidoreductase domain-containing protein</fullName>
    </recommendedName>
</protein>
<name>A0A8H4RKH4_9HELO</name>
<evidence type="ECO:0000259" key="6">
    <source>
        <dbReference type="Pfam" id="PF01266"/>
    </source>
</evidence>
<keyword evidence="8" id="KW-1185">Reference proteome</keyword>
<evidence type="ECO:0000256" key="2">
    <source>
        <dbReference type="ARBA" id="ARBA00010989"/>
    </source>
</evidence>
<comment type="cofactor">
    <cofactor evidence="1">
        <name>FAD</name>
        <dbReference type="ChEBI" id="CHEBI:57692"/>
    </cofactor>
</comment>
<dbReference type="Gene3D" id="3.30.9.10">
    <property type="entry name" value="D-Amino Acid Oxidase, subunit A, domain 2"/>
    <property type="match status" value="1"/>
</dbReference>
<dbReference type="Pfam" id="PF01266">
    <property type="entry name" value="DAO"/>
    <property type="match status" value="1"/>
</dbReference>
<dbReference type="SUPFAM" id="SSF51905">
    <property type="entry name" value="FAD/NAD(P)-binding domain"/>
    <property type="match status" value="1"/>
</dbReference>
<dbReference type="EMBL" id="JAAMPI010000419">
    <property type="protein sequence ID" value="KAF4631685.1"/>
    <property type="molecule type" value="Genomic_DNA"/>
</dbReference>
<reference evidence="7 8" key="1">
    <citation type="submission" date="2020-03" db="EMBL/GenBank/DDBJ databases">
        <title>Draft Genome Sequence of Cudoniella acicularis.</title>
        <authorList>
            <person name="Buettner E."/>
            <person name="Kellner H."/>
        </authorList>
    </citation>
    <scope>NUCLEOTIDE SEQUENCE [LARGE SCALE GENOMIC DNA]</scope>
    <source>
        <strain evidence="7 8">DSM 108380</strain>
    </source>
</reference>
<organism evidence="7 8">
    <name type="scientific">Cudoniella acicularis</name>
    <dbReference type="NCBI Taxonomy" id="354080"/>
    <lineage>
        <taxon>Eukaryota</taxon>
        <taxon>Fungi</taxon>
        <taxon>Dikarya</taxon>
        <taxon>Ascomycota</taxon>
        <taxon>Pezizomycotina</taxon>
        <taxon>Leotiomycetes</taxon>
        <taxon>Helotiales</taxon>
        <taxon>Tricladiaceae</taxon>
        <taxon>Cudoniella</taxon>
    </lineage>
</organism>
<feature type="domain" description="FAD dependent oxidoreductase" evidence="6">
    <location>
        <begin position="5"/>
        <end position="368"/>
    </location>
</feature>
<dbReference type="PANTHER" id="PTHR10961:SF46">
    <property type="entry name" value="PEROXISOMAL SARCOSINE OXIDASE"/>
    <property type="match status" value="1"/>
</dbReference>
<dbReference type="InterPro" id="IPR036188">
    <property type="entry name" value="FAD/NAD-bd_sf"/>
</dbReference>
<dbReference type="InterPro" id="IPR045170">
    <property type="entry name" value="MTOX"/>
</dbReference>
<evidence type="ECO:0000256" key="1">
    <source>
        <dbReference type="ARBA" id="ARBA00001974"/>
    </source>
</evidence>
<evidence type="ECO:0000256" key="3">
    <source>
        <dbReference type="ARBA" id="ARBA00022630"/>
    </source>
</evidence>
<evidence type="ECO:0000313" key="7">
    <source>
        <dbReference type="EMBL" id="KAF4631685.1"/>
    </source>
</evidence>
<dbReference type="PANTHER" id="PTHR10961">
    <property type="entry name" value="PEROXISOMAL SARCOSINE OXIDASE"/>
    <property type="match status" value="1"/>
</dbReference>